<reference evidence="2" key="2">
    <citation type="journal article" date="2022" name="Sci. Rep.">
        <title>In silico prediction of the enzymes involved in the degradation of the herbicide molinate by Gulosibacter molinativorax ON4T.</title>
        <authorList>
            <person name="Lopes A.R."/>
            <person name="Bunin E."/>
            <person name="Viana A.T."/>
            <person name="Froufe H."/>
            <person name="Munoz-Merida A."/>
            <person name="Pinho D."/>
            <person name="Figueiredo J."/>
            <person name="Barroso C."/>
            <person name="Vaz-Moreira I."/>
            <person name="Bellanger X."/>
            <person name="Egas C."/>
            <person name="Nunes O.C."/>
        </authorList>
    </citation>
    <scope>NUCLEOTIDE SEQUENCE</scope>
    <source>
        <strain evidence="2">ON4</strain>
    </source>
</reference>
<evidence type="ECO:0000313" key="2">
    <source>
        <dbReference type="EMBL" id="MDJ1372219.1"/>
    </source>
</evidence>
<sequence length="244" mass="27390">MIVTLREAADELGFSHRTLLTYRQRRADFPAHVKMRGDAMLYNLDELRAYLRRDEAPAVSNKRAERHDDGAAITCLECGARRQSLAQHLQRMHGLTAPEYIERHNLPRTTALQSRHARSAHGRALTPQGRAQLSHRDQAARSKKAAEHTRVAHQRAGVPEVRAPGQAKGVAAMHARKRRVMDELVQALGYTDFEAAIRATAHLTIRGAARALGIGQATVTRWRRRYLAQETRNAPRPSRSRDGA</sequence>
<dbReference type="Pfam" id="PF13384">
    <property type="entry name" value="HTH_23"/>
    <property type="match status" value="1"/>
</dbReference>
<dbReference type="InterPro" id="IPR009061">
    <property type="entry name" value="DNA-bd_dom_put_sf"/>
</dbReference>
<proteinExistence type="inferred from homology"/>
<dbReference type="InterPro" id="IPR041920">
    <property type="entry name" value="ROS/MUCR_sf"/>
</dbReference>
<dbReference type="Pfam" id="PF05443">
    <property type="entry name" value="ROS_MUCR"/>
    <property type="match status" value="1"/>
</dbReference>
<evidence type="ECO:0000313" key="3">
    <source>
        <dbReference type="Proteomes" id="UP001170379"/>
    </source>
</evidence>
<dbReference type="RefSeq" id="WP_026937369.1">
    <property type="nucleotide sequence ID" value="NZ_CP028426.1"/>
</dbReference>
<dbReference type="InterPro" id="IPR008807">
    <property type="entry name" value="ROS_MUCR"/>
</dbReference>
<dbReference type="EMBL" id="PXVD01000021">
    <property type="protein sequence ID" value="MDJ1372219.1"/>
    <property type="molecule type" value="Genomic_DNA"/>
</dbReference>
<dbReference type="Gene3D" id="1.10.10.1550">
    <property type="entry name" value="ROS/MUCR transcriptional regulator protein"/>
    <property type="match status" value="1"/>
</dbReference>
<dbReference type="Proteomes" id="UP001170379">
    <property type="component" value="Unassembled WGS sequence"/>
</dbReference>
<keyword evidence="3" id="KW-1185">Reference proteome</keyword>
<gene>
    <name evidence="2" type="ORF">C7K25_12700</name>
</gene>
<accession>A0ABT7CAJ8</accession>
<dbReference type="SUPFAM" id="SSF46955">
    <property type="entry name" value="Putative DNA-binding domain"/>
    <property type="match status" value="1"/>
</dbReference>
<comment type="caution">
    <text evidence="2">The sequence shown here is derived from an EMBL/GenBank/DDBJ whole genome shotgun (WGS) entry which is preliminary data.</text>
</comment>
<protein>
    <recommendedName>
        <fullName evidence="4">Helix-turn-helix domain-containing protein</fullName>
    </recommendedName>
</protein>
<organism evidence="2 3">
    <name type="scientific">Gulosibacter molinativorax</name>
    <dbReference type="NCBI Taxonomy" id="256821"/>
    <lineage>
        <taxon>Bacteria</taxon>
        <taxon>Bacillati</taxon>
        <taxon>Actinomycetota</taxon>
        <taxon>Actinomycetes</taxon>
        <taxon>Micrococcales</taxon>
        <taxon>Microbacteriaceae</taxon>
        <taxon>Gulosibacter</taxon>
    </lineage>
</organism>
<name>A0ABT7CAJ8_9MICO</name>
<evidence type="ECO:0000256" key="1">
    <source>
        <dbReference type="ARBA" id="ARBA00007031"/>
    </source>
</evidence>
<comment type="similarity">
    <text evidence="1">Belongs to the ros/MucR family.</text>
</comment>
<reference evidence="2" key="1">
    <citation type="submission" date="2018-03" db="EMBL/GenBank/DDBJ databases">
        <authorList>
            <person name="Nunes O.C."/>
            <person name="Lopes A.R."/>
            <person name="Froufe H."/>
            <person name="Munoz-Merida A."/>
            <person name="Barroso C."/>
            <person name="Egas C."/>
        </authorList>
    </citation>
    <scope>NUCLEOTIDE SEQUENCE</scope>
    <source>
        <strain evidence="2">ON4</strain>
    </source>
</reference>
<evidence type="ECO:0008006" key="4">
    <source>
        <dbReference type="Google" id="ProtNLM"/>
    </source>
</evidence>